<feature type="transmembrane region" description="Helical" evidence="1">
    <location>
        <begin position="82"/>
        <end position="100"/>
    </location>
</feature>
<dbReference type="PANTHER" id="PTHR46561:SF11">
    <property type="entry name" value="SERPENTINE RECEPTOR CLASS ALPHA_BETA-14"/>
    <property type="match status" value="1"/>
</dbReference>
<feature type="transmembrane region" description="Helical" evidence="1">
    <location>
        <begin position="25"/>
        <end position="51"/>
    </location>
</feature>
<evidence type="ECO:0008006" key="4">
    <source>
        <dbReference type="Google" id="ProtNLM"/>
    </source>
</evidence>
<organism evidence="2 3">
    <name type="scientific">Pristionchus mayeri</name>
    <dbReference type="NCBI Taxonomy" id="1317129"/>
    <lineage>
        <taxon>Eukaryota</taxon>
        <taxon>Metazoa</taxon>
        <taxon>Ecdysozoa</taxon>
        <taxon>Nematoda</taxon>
        <taxon>Chromadorea</taxon>
        <taxon>Rhabditida</taxon>
        <taxon>Rhabditina</taxon>
        <taxon>Diplogasteromorpha</taxon>
        <taxon>Diplogasteroidea</taxon>
        <taxon>Neodiplogasteridae</taxon>
        <taxon>Pristionchus</taxon>
    </lineage>
</organism>
<gene>
    <name evidence="2" type="ORF">PMAYCL1PPCAC_25032</name>
</gene>
<dbReference type="Proteomes" id="UP001328107">
    <property type="component" value="Unassembled WGS sequence"/>
</dbReference>
<keyword evidence="1" id="KW-0812">Transmembrane</keyword>
<dbReference type="AlphaFoldDB" id="A0AAN5I6Y7"/>
<feature type="non-terminal residue" evidence="2">
    <location>
        <position position="1"/>
    </location>
</feature>
<proteinExistence type="predicted"/>
<dbReference type="InterPro" id="IPR053286">
    <property type="entry name" value="Nematode_rcpt-like_srab"/>
</dbReference>
<keyword evidence="1" id="KW-1133">Transmembrane helix</keyword>
<accession>A0AAN5I6Y7</accession>
<reference evidence="3" key="1">
    <citation type="submission" date="2022-10" db="EMBL/GenBank/DDBJ databases">
        <title>Genome assembly of Pristionchus species.</title>
        <authorList>
            <person name="Yoshida K."/>
            <person name="Sommer R.J."/>
        </authorList>
    </citation>
    <scope>NUCLEOTIDE SEQUENCE [LARGE SCALE GENOMIC DNA]</scope>
    <source>
        <strain evidence="3">RS5460</strain>
    </source>
</reference>
<feature type="transmembrane region" description="Helical" evidence="1">
    <location>
        <begin position="121"/>
        <end position="144"/>
    </location>
</feature>
<keyword evidence="3" id="KW-1185">Reference proteome</keyword>
<dbReference type="PANTHER" id="PTHR46561">
    <property type="entry name" value="SERPENTINE RECEPTOR, CLASS AB (CLASS A-LIKE)-RELATED"/>
    <property type="match status" value="1"/>
</dbReference>
<evidence type="ECO:0000313" key="3">
    <source>
        <dbReference type="Proteomes" id="UP001328107"/>
    </source>
</evidence>
<comment type="caution">
    <text evidence="2">The sequence shown here is derived from an EMBL/GenBank/DDBJ whole genome shotgun (WGS) entry which is preliminary data.</text>
</comment>
<name>A0AAN5I6Y7_9BILA</name>
<dbReference type="EMBL" id="BTRK01000005">
    <property type="protein sequence ID" value="GMR54837.1"/>
    <property type="molecule type" value="Genomic_DNA"/>
</dbReference>
<protein>
    <recommendedName>
        <fullName evidence="4">G protein-coupled receptor</fullName>
    </recommendedName>
</protein>
<evidence type="ECO:0000313" key="2">
    <source>
        <dbReference type="EMBL" id="GMR54837.1"/>
    </source>
</evidence>
<evidence type="ECO:0000256" key="1">
    <source>
        <dbReference type="SAM" id="Phobius"/>
    </source>
</evidence>
<sequence>LVIVAFERLYSTFYPAYFERHSNRAFAFAISIVVGCGTWLYSMACLSNYFVTLTHQEFVPLYNIRTAANAATFEYLMTLTTYSNIFSLVLIFIDLYFNFIRKPPPNPSLAVSYQRAENRRIILTVMPIEFSESAISIIGSIFQMMLGKLITFESPSSRQIFNELLSLPPVFPLFLVIFIEFRVGRARRRSVVIADNAIDHMEQLKKMWE</sequence>
<keyword evidence="1" id="KW-0472">Membrane</keyword>
<feature type="transmembrane region" description="Helical" evidence="1">
    <location>
        <begin position="164"/>
        <end position="181"/>
    </location>
</feature>